<sequence>MTTLSYRTVFKSLVFVVVGIVAAVLTVNTLRVPVRGPVHSYVLMFTDAEGLVEGNPVKMSGVRIGRVDKVDLDPQSGGTALARVTVQIEASQPVPDRVHAVVRYGDMLGARYIDLSQAGPDSPRRDGNRIPVAATSAPVNLTALMNGFEPLFSSLEPSQVNDLAQGFVDTFAGRTKSVDLLLRQIGSMGANLSANSAVFAQLVTNLNTLMTTADARSEQLNELFVGLGQLTSAIVGDNGELARLLDSGDRAIGSLATMMTTAGSDFADSLTGLTEVTQAWIPHTDQFDTFLTRFPVLADRINHSGRYGGFMMLYLCNFTLKGFDLEANIFGPLHSPVCR</sequence>
<keyword evidence="4" id="KW-1185">Reference proteome</keyword>
<dbReference type="NCBIfam" id="TIGR00996">
    <property type="entry name" value="Mtu_fam_mce"/>
    <property type="match status" value="1"/>
</dbReference>
<comment type="caution">
    <text evidence="3">The sequence shown here is derived from an EMBL/GenBank/DDBJ whole genome shotgun (WGS) entry which is preliminary data.</text>
</comment>
<dbReference type="RefSeq" id="WP_344785661.1">
    <property type="nucleotide sequence ID" value="NZ_BAAAZW010000012.1"/>
</dbReference>
<name>A0ABP7PQC3_9ACTN</name>
<protein>
    <submittedName>
        <fullName evidence="3">MCE family protein</fullName>
    </submittedName>
</protein>
<dbReference type="InterPro" id="IPR052336">
    <property type="entry name" value="MlaD_Phospholipid_Transporter"/>
</dbReference>
<dbReference type="PROSITE" id="PS50006">
    <property type="entry name" value="FHA_DOMAIN"/>
    <property type="match status" value="1"/>
</dbReference>
<dbReference type="InterPro" id="IPR000253">
    <property type="entry name" value="FHA_dom"/>
</dbReference>
<feature type="domain" description="FHA" evidence="2">
    <location>
        <begin position="62"/>
        <end position="130"/>
    </location>
</feature>
<dbReference type="Pfam" id="PF11887">
    <property type="entry name" value="Mce4_CUP1"/>
    <property type="match status" value="1"/>
</dbReference>
<gene>
    <name evidence="3" type="ORF">GCM10022231_33520</name>
</gene>
<organism evidence="3 4">
    <name type="scientific">Gordonia caeni</name>
    <dbReference type="NCBI Taxonomy" id="1007097"/>
    <lineage>
        <taxon>Bacteria</taxon>
        <taxon>Bacillati</taxon>
        <taxon>Actinomycetota</taxon>
        <taxon>Actinomycetes</taxon>
        <taxon>Mycobacteriales</taxon>
        <taxon>Gordoniaceae</taxon>
        <taxon>Gordonia</taxon>
    </lineage>
</organism>
<dbReference type="PANTHER" id="PTHR33371">
    <property type="entry name" value="INTERMEMBRANE PHOSPHOLIPID TRANSPORT SYSTEM BINDING PROTEIN MLAD-RELATED"/>
    <property type="match status" value="1"/>
</dbReference>
<dbReference type="Pfam" id="PF02470">
    <property type="entry name" value="MlaD"/>
    <property type="match status" value="1"/>
</dbReference>
<accession>A0ABP7PQC3</accession>
<dbReference type="PANTHER" id="PTHR33371:SF17">
    <property type="entry name" value="MCE-FAMILY PROTEIN MCE1B"/>
    <property type="match status" value="1"/>
</dbReference>
<proteinExistence type="predicted"/>
<dbReference type="InterPro" id="IPR003399">
    <property type="entry name" value="Mce/MlaD"/>
</dbReference>
<dbReference type="InterPro" id="IPR024516">
    <property type="entry name" value="Mce_C"/>
</dbReference>
<evidence type="ECO:0000259" key="2">
    <source>
        <dbReference type="PROSITE" id="PS50006"/>
    </source>
</evidence>
<dbReference type="EMBL" id="BAAAZW010000012">
    <property type="protein sequence ID" value="GAA3969565.1"/>
    <property type="molecule type" value="Genomic_DNA"/>
</dbReference>
<dbReference type="Proteomes" id="UP001418444">
    <property type="component" value="Unassembled WGS sequence"/>
</dbReference>
<evidence type="ECO:0000313" key="3">
    <source>
        <dbReference type="EMBL" id="GAA3969565.1"/>
    </source>
</evidence>
<evidence type="ECO:0000256" key="1">
    <source>
        <dbReference type="SAM" id="Phobius"/>
    </source>
</evidence>
<feature type="transmembrane region" description="Helical" evidence="1">
    <location>
        <begin position="12"/>
        <end position="30"/>
    </location>
</feature>
<dbReference type="InterPro" id="IPR005693">
    <property type="entry name" value="Mce"/>
</dbReference>
<evidence type="ECO:0000313" key="4">
    <source>
        <dbReference type="Proteomes" id="UP001418444"/>
    </source>
</evidence>
<keyword evidence="1" id="KW-1133">Transmembrane helix</keyword>
<keyword evidence="1" id="KW-0812">Transmembrane</keyword>
<keyword evidence="1" id="KW-0472">Membrane</keyword>
<reference evidence="4" key="1">
    <citation type="journal article" date="2019" name="Int. J. Syst. Evol. Microbiol.">
        <title>The Global Catalogue of Microorganisms (GCM) 10K type strain sequencing project: providing services to taxonomists for standard genome sequencing and annotation.</title>
        <authorList>
            <consortium name="The Broad Institute Genomics Platform"/>
            <consortium name="The Broad Institute Genome Sequencing Center for Infectious Disease"/>
            <person name="Wu L."/>
            <person name="Ma J."/>
        </authorList>
    </citation>
    <scope>NUCLEOTIDE SEQUENCE [LARGE SCALE GENOMIC DNA]</scope>
    <source>
        <strain evidence="4">JCM 16923</strain>
    </source>
</reference>